<organism evidence="3 4">
    <name type="scientific">Methylobacterium gnaphalii</name>
    <dbReference type="NCBI Taxonomy" id="1010610"/>
    <lineage>
        <taxon>Bacteria</taxon>
        <taxon>Pseudomonadati</taxon>
        <taxon>Pseudomonadota</taxon>
        <taxon>Alphaproteobacteria</taxon>
        <taxon>Hyphomicrobiales</taxon>
        <taxon>Methylobacteriaceae</taxon>
        <taxon>Methylobacterium</taxon>
    </lineage>
</organism>
<feature type="region of interest" description="Disordered" evidence="1">
    <location>
        <begin position="219"/>
        <end position="256"/>
    </location>
</feature>
<evidence type="ECO:0000313" key="4">
    <source>
        <dbReference type="Proteomes" id="UP000321750"/>
    </source>
</evidence>
<keyword evidence="2" id="KW-0732">Signal</keyword>
<keyword evidence="4" id="KW-1185">Reference proteome</keyword>
<protein>
    <submittedName>
        <fullName evidence="3">Uncharacterized protein</fullName>
    </submittedName>
</protein>
<evidence type="ECO:0000256" key="2">
    <source>
        <dbReference type="SAM" id="SignalP"/>
    </source>
</evidence>
<dbReference type="Proteomes" id="UP000321750">
    <property type="component" value="Unassembled WGS sequence"/>
</dbReference>
<dbReference type="AlphaFoldDB" id="A0A512JPC7"/>
<gene>
    <name evidence="3" type="ORF">MGN01_36610</name>
</gene>
<evidence type="ECO:0000313" key="3">
    <source>
        <dbReference type="EMBL" id="GEP11816.1"/>
    </source>
</evidence>
<name>A0A512JPC7_9HYPH</name>
<accession>A0A512JPC7</accession>
<comment type="caution">
    <text evidence="3">The sequence shown here is derived from an EMBL/GenBank/DDBJ whole genome shotgun (WGS) entry which is preliminary data.</text>
</comment>
<feature type="compositionally biased region" description="Polar residues" evidence="1">
    <location>
        <begin position="243"/>
        <end position="256"/>
    </location>
</feature>
<feature type="chain" id="PRO_5021858173" evidence="2">
    <location>
        <begin position="18"/>
        <end position="256"/>
    </location>
</feature>
<evidence type="ECO:0000256" key="1">
    <source>
        <dbReference type="SAM" id="MobiDB-lite"/>
    </source>
</evidence>
<proteinExistence type="predicted"/>
<dbReference type="RefSeq" id="WP_147048227.1">
    <property type="nucleotide sequence ID" value="NZ_BJZV01000023.1"/>
</dbReference>
<dbReference type="EMBL" id="BJZV01000023">
    <property type="protein sequence ID" value="GEP11816.1"/>
    <property type="molecule type" value="Genomic_DNA"/>
</dbReference>
<sequence>MSLQALALAITATGALAETMPAWVRVELEPQDALSLADESGKVIAAVFVGDETAKVERRKWAQGETTIELVVQIVLPVELVAEIGGVACRFDTRTGGTRQIYAAMHEAIRRAFTVPGNGTWRALLQAVWIGHPEPINGLPGRAERPNKPPLPIIDYSIPCRVIMPPPLGAPAPFPWPDIVDKMRADDAFTGEEAAFLEALIAGEPLTDVQAELAFAGLSRPDGDGLGNGPLPGVDSSPPMASATINDTTTVRAEAP</sequence>
<feature type="signal peptide" evidence="2">
    <location>
        <begin position="1"/>
        <end position="17"/>
    </location>
</feature>
<reference evidence="3 4" key="1">
    <citation type="submission" date="2019-07" db="EMBL/GenBank/DDBJ databases">
        <title>Whole genome shotgun sequence of Methylobacterium gnaphalii NBRC 107716.</title>
        <authorList>
            <person name="Hosoyama A."/>
            <person name="Uohara A."/>
            <person name="Ohji S."/>
            <person name="Ichikawa N."/>
        </authorList>
    </citation>
    <scope>NUCLEOTIDE SEQUENCE [LARGE SCALE GENOMIC DNA]</scope>
    <source>
        <strain evidence="3 4">NBRC 107716</strain>
    </source>
</reference>